<dbReference type="PROSITE" id="PS00211">
    <property type="entry name" value="ABC_TRANSPORTER_1"/>
    <property type="match status" value="1"/>
</dbReference>
<dbReference type="Pfam" id="PF00005">
    <property type="entry name" value="ABC_tran"/>
    <property type="match status" value="1"/>
</dbReference>
<evidence type="ECO:0000313" key="5">
    <source>
        <dbReference type="EMBL" id="MST95747.1"/>
    </source>
</evidence>
<evidence type="ECO:0000256" key="3">
    <source>
        <dbReference type="ARBA" id="ARBA00022840"/>
    </source>
</evidence>
<dbReference type="InterPro" id="IPR017871">
    <property type="entry name" value="ABC_transporter-like_CS"/>
</dbReference>
<feature type="domain" description="ABC transporter" evidence="4">
    <location>
        <begin position="9"/>
        <end position="245"/>
    </location>
</feature>
<comment type="caution">
    <text evidence="5">The sequence shown here is derived from an EMBL/GenBank/DDBJ whole genome shotgun (WGS) entry which is preliminary data.</text>
</comment>
<dbReference type="InterPro" id="IPR003593">
    <property type="entry name" value="AAA+_ATPase"/>
</dbReference>
<dbReference type="SUPFAM" id="SSF52540">
    <property type="entry name" value="P-loop containing nucleoside triphosphate hydrolases"/>
    <property type="match status" value="1"/>
</dbReference>
<dbReference type="PANTHER" id="PTHR43023:SF6">
    <property type="entry name" value="INTERMEMBRANE PHOSPHOLIPID TRANSPORT SYSTEM ATP-BINDING PROTEIN MLAF"/>
    <property type="match status" value="1"/>
</dbReference>
<accession>A0A844FX15</accession>
<dbReference type="PROSITE" id="PS50893">
    <property type="entry name" value="ABC_TRANSPORTER_2"/>
    <property type="match status" value="1"/>
</dbReference>
<dbReference type="InterPro" id="IPR027417">
    <property type="entry name" value="P-loop_NTPase"/>
</dbReference>
<dbReference type="GO" id="GO:0016887">
    <property type="term" value="F:ATP hydrolysis activity"/>
    <property type="evidence" value="ECO:0007669"/>
    <property type="project" value="InterPro"/>
</dbReference>
<organism evidence="5 6">
    <name type="scientific">Victivallis lenta</name>
    <dbReference type="NCBI Taxonomy" id="2606640"/>
    <lineage>
        <taxon>Bacteria</taxon>
        <taxon>Pseudomonadati</taxon>
        <taxon>Lentisphaerota</taxon>
        <taxon>Lentisphaeria</taxon>
        <taxon>Victivallales</taxon>
        <taxon>Victivallaceae</taxon>
        <taxon>Victivallis</taxon>
    </lineage>
</organism>
<evidence type="ECO:0000256" key="2">
    <source>
        <dbReference type="ARBA" id="ARBA00022741"/>
    </source>
</evidence>
<name>A0A844FX15_9BACT</name>
<keyword evidence="2" id="KW-0547">Nucleotide-binding</keyword>
<keyword evidence="3 5" id="KW-0067">ATP-binding</keyword>
<evidence type="ECO:0000256" key="1">
    <source>
        <dbReference type="ARBA" id="ARBA00022448"/>
    </source>
</evidence>
<dbReference type="Proteomes" id="UP000435649">
    <property type="component" value="Unassembled WGS sequence"/>
</dbReference>
<dbReference type="SMART" id="SM00382">
    <property type="entry name" value="AAA"/>
    <property type="match status" value="1"/>
</dbReference>
<evidence type="ECO:0000313" key="6">
    <source>
        <dbReference type="Proteomes" id="UP000435649"/>
    </source>
</evidence>
<keyword evidence="1" id="KW-0813">Transport</keyword>
<dbReference type="RefSeq" id="WP_106053263.1">
    <property type="nucleotide sequence ID" value="NZ_CALXOB010000017.1"/>
</dbReference>
<proteinExistence type="predicted"/>
<keyword evidence="6" id="KW-1185">Reference proteome</keyword>
<evidence type="ECO:0000259" key="4">
    <source>
        <dbReference type="PROSITE" id="PS50893"/>
    </source>
</evidence>
<dbReference type="AlphaFoldDB" id="A0A844FX15"/>
<dbReference type="EMBL" id="VUNS01000001">
    <property type="protein sequence ID" value="MST95747.1"/>
    <property type="molecule type" value="Genomic_DNA"/>
</dbReference>
<reference evidence="5 6" key="1">
    <citation type="submission" date="2019-08" db="EMBL/GenBank/DDBJ databases">
        <title>In-depth cultivation of the pig gut microbiome towards novel bacterial diversity and tailored functional studies.</title>
        <authorList>
            <person name="Wylensek D."/>
            <person name="Hitch T.C.A."/>
            <person name="Clavel T."/>
        </authorList>
    </citation>
    <scope>NUCLEOTIDE SEQUENCE [LARGE SCALE GENOMIC DNA]</scope>
    <source>
        <strain evidence="5 6">BBE-744-WT-12</strain>
    </source>
</reference>
<protein>
    <submittedName>
        <fullName evidence="5">ATP-binding cassette domain-containing protein</fullName>
    </submittedName>
</protein>
<sequence>MEKRTGPEIEVRSLTIGYGNKVVLKDLNFQVESGEIFCILGGSGCGKSTLLKHIIGLYAPQKGDILIQGDSIVQADERHRREIMRRFGVTYQGGALFSSMSLAENVALPLEEYTQLSAKEIARTVEEKLRLVDLAGFGNYMPAELSGGMAKRAGLARALALNPKLLFFDEPSAGLDPITSAELDRLLLRLRDQFGSTIVVVTHELDSVFTIADRVIMLDKETKSIVADGPPVLLRDTSPNEKVRAFLTRDGLKSDVPREPQITEVS</sequence>
<gene>
    <name evidence="5" type="ORF">FYJ85_01630</name>
</gene>
<dbReference type="InterPro" id="IPR003439">
    <property type="entry name" value="ABC_transporter-like_ATP-bd"/>
</dbReference>
<dbReference type="Gene3D" id="3.40.50.300">
    <property type="entry name" value="P-loop containing nucleotide triphosphate hydrolases"/>
    <property type="match status" value="1"/>
</dbReference>
<dbReference type="GO" id="GO:0005524">
    <property type="term" value="F:ATP binding"/>
    <property type="evidence" value="ECO:0007669"/>
    <property type="project" value="UniProtKB-KW"/>
</dbReference>
<dbReference type="PANTHER" id="PTHR43023">
    <property type="entry name" value="PROTEIN TRIGALACTOSYLDIACYLGLYCEROL 3, CHLOROPLASTIC"/>
    <property type="match status" value="1"/>
</dbReference>